<evidence type="ECO:0000256" key="1">
    <source>
        <dbReference type="ARBA" id="ARBA00004752"/>
    </source>
</evidence>
<feature type="signal peptide" evidence="10">
    <location>
        <begin position="1"/>
        <end position="17"/>
    </location>
</feature>
<evidence type="ECO:0000256" key="10">
    <source>
        <dbReference type="SAM" id="SignalP"/>
    </source>
</evidence>
<evidence type="ECO:0000256" key="8">
    <source>
        <dbReference type="ARBA" id="ARBA00023316"/>
    </source>
</evidence>
<keyword evidence="13" id="KW-1185">Reference proteome</keyword>
<name>A0A1H2RBE4_9RHOB</name>
<comment type="pathway">
    <text evidence="1 9">Cell wall biogenesis; peptidoglycan biosynthesis.</text>
</comment>
<comment type="similarity">
    <text evidence="2">Belongs to the YkuD family.</text>
</comment>
<dbReference type="STRING" id="564137.SAMN04488238_101240"/>
<dbReference type="OrthoDB" id="9795305at2"/>
<keyword evidence="3" id="KW-0328">Glycosyltransferase</keyword>
<keyword evidence="8 9" id="KW-0961">Cell wall biogenesis/degradation</keyword>
<evidence type="ECO:0000313" key="12">
    <source>
        <dbReference type="EMBL" id="SDW16164.1"/>
    </source>
</evidence>
<dbReference type="Gene3D" id="2.40.440.10">
    <property type="entry name" value="L,D-transpeptidase catalytic domain-like"/>
    <property type="match status" value="1"/>
</dbReference>
<dbReference type="GO" id="GO:0071555">
    <property type="term" value="P:cell wall organization"/>
    <property type="evidence" value="ECO:0007669"/>
    <property type="project" value="UniProtKB-UniRule"/>
</dbReference>
<dbReference type="GO" id="GO:0018104">
    <property type="term" value="P:peptidoglycan-protein cross-linking"/>
    <property type="evidence" value="ECO:0007669"/>
    <property type="project" value="TreeGrafter"/>
</dbReference>
<accession>A0A1H2RBE4</accession>
<keyword evidence="10" id="KW-0732">Signal</keyword>
<reference evidence="12 13" key="1">
    <citation type="submission" date="2016-10" db="EMBL/GenBank/DDBJ databases">
        <authorList>
            <person name="de Groot N.N."/>
        </authorList>
    </citation>
    <scope>NUCLEOTIDE SEQUENCE [LARGE SCALE GENOMIC DNA]</scope>
    <source>
        <strain evidence="12 13">CGMCC 1.8894</strain>
    </source>
</reference>
<dbReference type="PROSITE" id="PS51257">
    <property type="entry name" value="PROKAR_LIPOPROTEIN"/>
    <property type="match status" value="1"/>
</dbReference>
<evidence type="ECO:0000256" key="6">
    <source>
        <dbReference type="ARBA" id="ARBA00022960"/>
    </source>
</evidence>
<dbReference type="GO" id="GO:0008360">
    <property type="term" value="P:regulation of cell shape"/>
    <property type="evidence" value="ECO:0007669"/>
    <property type="project" value="UniProtKB-UniRule"/>
</dbReference>
<dbReference type="EMBL" id="FNOM01000001">
    <property type="protein sequence ID" value="SDW16164.1"/>
    <property type="molecule type" value="Genomic_DNA"/>
</dbReference>
<dbReference type="UniPathway" id="UPA00219"/>
<dbReference type="PANTHER" id="PTHR30582">
    <property type="entry name" value="L,D-TRANSPEPTIDASE"/>
    <property type="match status" value="1"/>
</dbReference>
<dbReference type="Proteomes" id="UP000198539">
    <property type="component" value="Unassembled WGS sequence"/>
</dbReference>
<dbReference type="PANTHER" id="PTHR30582:SF24">
    <property type="entry name" value="L,D-TRANSPEPTIDASE ERFK_SRFK-RELATED"/>
    <property type="match status" value="1"/>
</dbReference>
<dbReference type="RefSeq" id="WP_092884569.1">
    <property type="nucleotide sequence ID" value="NZ_CP061498.1"/>
</dbReference>
<keyword evidence="7 9" id="KW-0573">Peptidoglycan synthesis</keyword>
<evidence type="ECO:0000256" key="5">
    <source>
        <dbReference type="ARBA" id="ARBA00022801"/>
    </source>
</evidence>
<gene>
    <name evidence="12" type="ORF">SAMN04488238_101240</name>
</gene>
<dbReference type="GO" id="GO:0005576">
    <property type="term" value="C:extracellular region"/>
    <property type="evidence" value="ECO:0007669"/>
    <property type="project" value="TreeGrafter"/>
</dbReference>
<dbReference type="Pfam" id="PF03734">
    <property type="entry name" value="YkuD"/>
    <property type="match status" value="1"/>
</dbReference>
<dbReference type="CDD" id="cd16913">
    <property type="entry name" value="YkuD_like"/>
    <property type="match status" value="1"/>
</dbReference>
<dbReference type="GO" id="GO:0071972">
    <property type="term" value="F:peptidoglycan L,D-transpeptidase activity"/>
    <property type="evidence" value="ECO:0007669"/>
    <property type="project" value="TreeGrafter"/>
</dbReference>
<dbReference type="SUPFAM" id="SSF141523">
    <property type="entry name" value="L,D-transpeptidase catalytic domain-like"/>
    <property type="match status" value="1"/>
</dbReference>
<evidence type="ECO:0000256" key="9">
    <source>
        <dbReference type="PROSITE-ProRule" id="PRU01373"/>
    </source>
</evidence>
<keyword evidence="4" id="KW-0808">Transferase</keyword>
<feature type="active site" description="Nucleophile" evidence="9">
    <location>
        <position position="189"/>
    </location>
</feature>
<evidence type="ECO:0000259" key="11">
    <source>
        <dbReference type="PROSITE" id="PS52029"/>
    </source>
</evidence>
<dbReference type="GO" id="GO:0016757">
    <property type="term" value="F:glycosyltransferase activity"/>
    <property type="evidence" value="ECO:0007669"/>
    <property type="project" value="UniProtKB-KW"/>
</dbReference>
<evidence type="ECO:0000256" key="2">
    <source>
        <dbReference type="ARBA" id="ARBA00005992"/>
    </source>
</evidence>
<evidence type="ECO:0000313" key="13">
    <source>
        <dbReference type="Proteomes" id="UP000198539"/>
    </source>
</evidence>
<dbReference type="InterPro" id="IPR050979">
    <property type="entry name" value="LD-transpeptidase"/>
</dbReference>
<dbReference type="PROSITE" id="PS52029">
    <property type="entry name" value="LD_TPASE"/>
    <property type="match status" value="1"/>
</dbReference>
<dbReference type="AlphaFoldDB" id="A0A1H2RBE4"/>
<keyword evidence="6 9" id="KW-0133">Cell shape</keyword>
<dbReference type="InterPro" id="IPR005490">
    <property type="entry name" value="LD_TPept_cat_dom"/>
</dbReference>
<evidence type="ECO:0000256" key="4">
    <source>
        <dbReference type="ARBA" id="ARBA00022679"/>
    </source>
</evidence>
<sequence length="213" mass="23640">MMTILTRRMMLRTGVFAGGALALSGCVQMPPPPPDIPPLSYGALRDGRHTIPAVPIQEIPAFLHRQVVPFETTEAPGAVVIQNQNRLLHLVLADGYALRYGISVGREGFDWTGVSTVYRTAHWPTWTPPAEMIRREPHLERWKDGQPGGPNNPLGARALYLMTDGRDQGYRIHGTPQWQSIGRFASSGCFRMLHHDVIDLHQRVAIGARVVVV</sequence>
<keyword evidence="12" id="KW-0449">Lipoprotein</keyword>
<organism evidence="12 13">
    <name type="scientific">Roseicitreum antarcticum</name>
    <dbReference type="NCBI Taxonomy" id="564137"/>
    <lineage>
        <taxon>Bacteria</taxon>
        <taxon>Pseudomonadati</taxon>
        <taxon>Pseudomonadota</taxon>
        <taxon>Alphaproteobacteria</taxon>
        <taxon>Rhodobacterales</taxon>
        <taxon>Paracoccaceae</taxon>
        <taxon>Roseicitreum</taxon>
    </lineage>
</organism>
<protein>
    <submittedName>
        <fullName evidence="12">Lipoprotein-anchoring transpeptidase ErfK/SrfK</fullName>
    </submittedName>
</protein>
<dbReference type="InterPro" id="IPR038063">
    <property type="entry name" value="Transpep_catalytic_dom"/>
</dbReference>
<feature type="active site" description="Proton donor/acceptor" evidence="9">
    <location>
        <position position="173"/>
    </location>
</feature>
<feature type="chain" id="PRO_5011725070" evidence="10">
    <location>
        <begin position="18"/>
        <end position="213"/>
    </location>
</feature>
<dbReference type="FunFam" id="2.40.440.10:FF:000002">
    <property type="entry name" value="L,D-transpeptidase ErfK/SrfK"/>
    <property type="match status" value="1"/>
</dbReference>
<evidence type="ECO:0000256" key="3">
    <source>
        <dbReference type="ARBA" id="ARBA00022676"/>
    </source>
</evidence>
<keyword evidence="5" id="KW-0378">Hydrolase</keyword>
<proteinExistence type="inferred from homology"/>
<evidence type="ECO:0000256" key="7">
    <source>
        <dbReference type="ARBA" id="ARBA00022984"/>
    </source>
</evidence>
<feature type="domain" description="L,D-TPase catalytic" evidence="11">
    <location>
        <begin position="77"/>
        <end position="213"/>
    </location>
</feature>